<organism evidence="2 3">
    <name type="scientific">Plasmodium gonderi</name>
    <dbReference type="NCBI Taxonomy" id="77519"/>
    <lineage>
        <taxon>Eukaryota</taxon>
        <taxon>Sar</taxon>
        <taxon>Alveolata</taxon>
        <taxon>Apicomplexa</taxon>
        <taxon>Aconoidasida</taxon>
        <taxon>Haemosporida</taxon>
        <taxon>Plasmodiidae</taxon>
        <taxon>Plasmodium</taxon>
        <taxon>Plasmodium (Plasmodium)</taxon>
    </lineage>
</organism>
<reference evidence="3" key="1">
    <citation type="submission" date="2017-04" db="EMBL/GenBank/DDBJ databases">
        <title>Plasmodium gonderi genome.</title>
        <authorList>
            <person name="Arisue N."/>
            <person name="Honma H."/>
            <person name="Kawai S."/>
            <person name="Tougan T."/>
            <person name="Tanabe K."/>
            <person name="Horii T."/>
        </authorList>
    </citation>
    <scope>NUCLEOTIDE SEQUENCE [LARGE SCALE GENOMIC DNA]</scope>
    <source>
        <strain evidence="3">ATCC 30045</strain>
    </source>
</reference>
<dbReference type="InterPro" id="IPR008780">
    <property type="entry name" value="Plasmodium_Vir"/>
</dbReference>
<dbReference type="Proteomes" id="UP000195521">
    <property type="component" value="Unassembled WGS sequence"/>
</dbReference>
<evidence type="ECO:0000313" key="3">
    <source>
        <dbReference type="Proteomes" id="UP000195521"/>
    </source>
</evidence>
<comment type="caution">
    <text evidence="2">The sequence shown here is derived from an EMBL/GenBank/DDBJ whole genome shotgun (WGS) entry which is preliminary data.</text>
</comment>
<keyword evidence="1" id="KW-0472">Membrane</keyword>
<dbReference type="EMBL" id="BDQF01000057">
    <property type="protein sequence ID" value="GAW83996.1"/>
    <property type="molecule type" value="Genomic_DNA"/>
</dbReference>
<dbReference type="OrthoDB" id="383226at2759"/>
<evidence type="ECO:0000256" key="1">
    <source>
        <dbReference type="SAM" id="Phobius"/>
    </source>
</evidence>
<feature type="transmembrane region" description="Helical" evidence="1">
    <location>
        <begin position="257"/>
        <end position="275"/>
    </location>
</feature>
<keyword evidence="1" id="KW-0812">Transmembrane</keyword>
<protein>
    <submittedName>
        <fullName evidence="2">Variable surface protein</fullName>
    </submittedName>
</protein>
<accession>A0A1Y1JN28</accession>
<sequence length="330" mass="38951">MQGIFSENNLSGFPSTIYYNKFIQTHNECEGDDEGLIKDILKIYNSINDTSFLKNIVDAICYMPHHFKKTGNASELFDYFYYWFGNMIVDKVSNDEEFNSIMFLLKPLINMALRENKYRSPNFYISRVKFRNMKIIFDYSKDYGSIQHALSDNNNKCFSKHNEYIEKAVSTYDLVHKACIMNENTSYCNVYKKSFPNYKNDKKLNTLKCDVNEENPMAHDTREDHALTQGFREANSLPIEIPLPDSKNVNNISFARWYSLFLFFMGISIVFPLLYKFTSVGTWTNKLLRDSGMLFSKIKDKEKNILRKGFYEPDQLNSYNNYFNILYRHE</sequence>
<dbReference type="OMA" id="CIMNENT"/>
<dbReference type="GeneID" id="39744804"/>
<keyword evidence="1" id="KW-1133">Transmembrane helix</keyword>
<proteinExistence type="predicted"/>
<dbReference type="AlphaFoldDB" id="A0A1Y1JN28"/>
<keyword evidence="3" id="KW-1185">Reference proteome</keyword>
<dbReference type="Pfam" id="PF05795">
    <property type="entry name" value="Plasmodium_Vir"/>
    <property type="match status" value="1"/>
</dbReference>
<gene>
    <name evidence="2" type="ORF">PGO_000515</name>
</gene>
<evidence type="ECO:0000313" key="2">
    <source>
        <dbReference type="EMBL" id="GAW83996.1"/>
    </source>
</evidence>
<dbReference type="RefSeq" id="XP_028546585.1">
    <property type="nucleotide sequence ID" value="XM_028690784.1"/>
</dbReference>
<name>A0A1Y1JN28_PLAGO</name>